<dbReference type="Pfam" id="PF05016">
    <property type="entry name" value="ParE_toxin"/>
    <property type="match status" value="1"/>
</dbReference>
<name>A0ABN2SHS3_9ACTN</name>
<evidence type="ECO:0000313" key="3">
    <source>
        <dbReference type="EMBL" id="GAA1986703.1"/>
    </source>
</evidence>
<dbReference type="PANTHER" id="PTHR35601:SF1">
    <property type="entry name" value="TOXIN RELE"/>
    <property type="match status" value="1"/>
</dbReference>
<dbReference type="Gene3D" id="3.30.2310.20">
    <property type="entry name" value="RelE-like"/>
    <property type="match status" value="1"/>
</dbReference>
<keyword evidence="2" id="KW-1277">Toxin-antitoxin system</keyword>
<dbReference type="InterPro" id="IPR035093">
    <property type="entry name" value="RelE/ParE_toxin_dom_sf"/>
</dbReference>
<organism evidence="3 4">
    <name type="scientific">Nocardiopsis rhodophaea</name>
    <dbReference type="NCBI Taxonomy" id="280238"/>
    <lineage>
        <taxon>Bacteria</taxon>
        <taxon>Bacillati</taxon>
        <taxon>Actinomycetota</taxon>
        <taxon>Actinomycetes</taxon>
        <taxon>Streptosporangiales</taxon>
        <taxon>Nocardiopsidaceae</taxon>
        <taxon>Nocardiopsis</taxon>
    </lineage>
</organism>
<dbReference type="PANTHER" id="PTHR35601">
    <property type="entry name" value="TOXIN RELE"/>
    <property type="match status" value="1"/>
</dbReference>
<dbReference type="RefSeq" id="WP_344160454.1">
    <property type="nucleotide sequence ID" value="NZ_BAAAPC010000003.1"/>
</dbReference>
<comment type="similarity">
    <text evidence="1">Belongs to the RelE toxin family.</text>
</comment>
<evidence type="ECO:0000313" key="4">
    <source>
        <dbReference type="Proteomes" id="UP001501585"/>
    </source>
</evidence>
<comment type="caution">
    <text evidence="3">The sequence shown here is derived from an EMBL/GenBank/DDBJ whole genome shotgun (WGS) entry which is preliminary data.</text>
</comment>
<gene>
    <name evidence="3" type="ORF">GCM10009799_10270</name>
</gene>
<dbReference type="Proteomes" id="UP001501585">
    <property type="component" value="Unassembled WGS sequence"/>
</dbReference>
<evidence type="ECO:0000256" key="1">
    <source>
        <dbReference type="ARBA" id="ARBA00006226"/>
    </source>
</evidence>
<dbReference type="EMBL" id="BAAAPC010000003">
    <property type="protein sequence ID" value="GAA1986703.1"/>
    <property type="molecule type" value="Genomic_DNA"/>
</dbReference>
<dbReference type="SUPFAM" id="SSF143011">
    <property type="entry name" value="RelE-like"/>
    <property type="match status" value="1"/>
</dbReference>
<sequence length="93" mass="10784">MSDDNPIVYHVAYDSLARKELSRLDKSSARRVHAAVLALAKDPRPRGCRQLKGYPGMWRSRVGGYRVVYRIDDGRLTVLALRVAHRREVFRKY</sequence>
<reference evidence="3 4" key="1">
    <citation type="journal article" date="2019" name="Int. J. Syst. Evol. Microbiol.">
        <title>The Global Catalogue of Microorganisms (GCM) 10K type strain sequencing project: providing services to taxonomists for standard genome sequencing and annotation.</title>
        <authorList>
            <consortium name="The Broad Institute Genomics Platform"/>
            <consortium name="The Broad Institute Genome Sequencing Center for Infectious Disease"/>
            <person name="Wu L."/>
            <person name="Ma J."/>
        </authorList>
    </citation>
    <scope>NUCLEOTIDE SEQUENCE [LARGE SCALE GENOMIC DNA]</scope>
    <source>
        <strain evidence="3 4">JCM 15313</strain>
    </source>
</reference>
<proteinExistence type="inferred from homology"/>
<keyword evidence="4" id="KW-1185">Reference proteome</keyword>
<protein>
    <recommendedName>
        <fullName evidence="5">Type II toxin-antitoxin system RelE/ParE family toxin</fullName>
    </recommendedName>
</protein>
<accession>A0ABN2SHS3</accession>
<evidence type="ECO:0000256" key="2">
    <source>
        <dbReference type="ARBA" id="ARBA00022649"/>
    </source>
</evidence>
<dbReference type="InterPro" id="IPR007712">
    <property type="entry name" value="RelE/ParE_toxin"/>
</dbReference>
<evidence type="ECO:0008006" key="5">
    <source>
        <dbReference type="Google" id="ProtNLM"/>
    </source>
</evidence>